<proteinExistence type="predicted"/>
<evidence type="ECO:0000313" key="2">
    <source>
        <dbReference type="Proteomes" id="UP000646749"/>
    </source>
</evidence>
<keyword evidence="2" id="KW-1185">Reference proteome</keyword>
<name>A0ABQ4E968_9ACTN</name>
<dbReference type="PANTHER" id="PTHR35332:SF2">
    <property type="entry name" value="REGULATION OF ENOLASE PROTEIN 1"/>
    <property type="match status" value="1"/>
</dbReference>
<evidence type="ECO:0008006" key="3">
    <source>
        <dbReference type="Google" id="ProtNLM"/>
    </source>
</evidence>
<dbReference type="Pfam" id="PF07081">
    <property type="entry name" value="DUF1349"/>
    <property type="match status" value="1"/>
</dbReference>
<dbReference type="PANTHER" id="PTHR35332">
    <property type="entry name" value="REGULATION OF ENOLASE PROTEIN 1"/>
    <property type="match status" value="1"/>
</dbReference>
<comment type="caution">
    <text evidence="1">The sequence shown here is derived from an EMBL/GenBank/DDBJ whole genome shotgun (WGS) entry which is preliminary data.</text>
</comment>
<sequence>MPPARLRFWHPARMQQIDLGLPTPLDWEVAPPDWARDGITGLSVSAPAQTDIFVDPAGGEPTLSAPRLLTPVPEGDFQFSARVRVDFADTYDAGCLLLWSGPRHWAKLAYERSPQGAGMVVSVITRDVSDDANGFVVDDGAPLWLRISRLGPAWAFHASTDGAWWEFVRHFRLDPAATPLRFGLSAQSPIGAGCPVWFDRISYTAGRLTELRDGR</sequence>
<evidence type="ECO:0000313" key="1">
    <source>
        <dbReference type="EMBL" id="GIG91220.1"/>
    </source>
</evidence>
<gene>
    <name evidence="1" type="ORF">Pen02_61560</name>
</gene>
<dbReference type="Proteomes" id="UP000646749">
    <property type="component" value="Unassembled WGS sequence"/>
</dbReference>
<protein>
    <recommendedName>
        <fullName evidence="3">DUF1349 domain-containing protein</fullName>
    </recommendedName>
</protein>
<dbReference type="Gene3D" id="2.60.120.200">
    <property type="match status" value="1"/>
</dbReference>
<dbReference type="InterPro" id="IPR013320">
    <property type="entry name" value="ConA-like_dom_sf"/>
</dbReference>
<dbReference type="EMBL" id="BONW01000034">
    <property type="protein sequence ID" value="GIG91220.1"/>
    <property type="molecule type" value="Genomic_DNA"/>
</dbReference>
<accession>A0ABQ4E968</accession>
<dbReference type="SUPFAM" id="SSF49899">
    <property type="entry name" value="Concanavalin A-like lectins/glucanases"/>
    <property type="match status" value="1"/>
</dbReference>
<reference evidence="1 2" key="1">
    <citation type="submission" date="2021-01" db="EMBL/GenBank/DDBJ databases">
        <title>Whole genome shotgun sequence of Plantactinospora endophytica NBRC 110450.</title>
        <authorList>
            <person name="Komaki H."/>
            <person name="Tamura T."/>
        </authorList>
    </citation>
    <scope>NUCLEOTIDE SEQUENCE [LARGE SCALE GENOMIC DNA]</scope>
    <source>
        <strain evidence="1 2">NBRC 110450</strain>
    </source>
</reference>
<dbReference type="InterPro" id="IPR009784">
    <property type="entry name" value="DUF1349"/>
</dbReference>
<organism evidence="1 2">
    <name type="scientific">Plantactinospora endophytica</name>
    <dbReference type="NCBI Taxonomy" id="673535"/>
    <lineage>
        <taxon>Bacteria</taxon>
        <taxon>Bacillati</taxon>
        <taxon>Actinomycetota</taxon>
        <taxon>Actinomycetes</taxon>
        <taxon>Micromonosporales</taxon>
        <taxon>Micromonosporaceae</taxon>
        <taxon>Plantactinospora</taxon>
    </lineage>
</organism>